<evidence type="ECO:0000313" key="1">
    <source>
        <dbReference type="EMBL" id="VDN22600.1"/>
    </source>
</evidence>
<accession>A0A183DXZ7</accession>
<proteinExistence type="predicted"/>
<reference evidence="3" key="1">
    <citation type="submission" date="2016-06" db="UniProtKB">
        <authorList>
            <consortium name="WormBaseParasite"/>
        </authorList>
    </citation>
    <scope>IDENTIFICATION</scope>
</reference>
<name>A0A183DXZ7_9BILA</name>
<dbReference type="OrthoDB" id="5847932at2759"/>
<dbReference type="WBParaSite" id="GPUH_0001360301-mRNA-1">
    <property type="protein sequence ID" value="GPUH_0001360301-mRNA-1"/>
    <property type="gene ID" value="GPUH_0001360301"/>
</dbReference>
<dbReference type="Proteomes" id="UP000271098">
    <property type="component" value="Unassembled WGS sequence"/>
</dbReference>
<protein>
    <submittedName>
        <fullName evidence="3">Transposase</fullName>
    </submittedName>
</protein>
<gene>
    <name evidence="1" type="ORF">GPUH_LOCUS13588</name>
</gene>
<reference evidence="1 2" key="2">
    <citation type="submission" date="2018-11" db="EMBL/GenBank/DDBJ databases">
        <authorList>
            <consortium name="Pathogen Informatics"/>
        </authorList>
    </citation>
    <scope>NUCLEOTIDE SEQUENCE [LARGE SCALE GENOMIC DNA]</scope>
</reference>
<evidence type="ECO:0000313" key="3">
    <source>
        <dbReference type="WBParaSite" id="GPUH_0001360301-mRNA-1"/>
    </source>
</evidence>
<evidence type="ECO:0000313" key="2">
    <source>
        <dbReference type="Proteomes" id="UP000271098"/>
    </source>
</evidence>
<dbReference type="EMBL" id="UYRT01080361">
    <property type="protein sequence ID" value="VDN22600.1"/>
    <property type="molecule type" value="Genomic_DNA"/>
</dbReference>
<sequence>MRGLVRGALGVSVVIDGVTIYFSSRDLASGGSTKFSEALYRLADFKESELGQIMSRIDRNYSLLEG</sequence>
<keyword evidence="2" id="KW-1185">Reference proteome</keyword>
<organism evidence="3">
    <name type="scientific">Gongylonema pulchrum</name>
    <dbReference type="NCBI Taxonomy" id="637853"/>
    <lineage>
        <taxon>Eukaryota</taxon>
        <taxon>Metazoa</taxon>
        <taxon>Ecdysozoa</taxon>
        <taxon>Nematoda</taxon>
        <taxon>Chromadorea</taxon>
        <taxon>Rhabditida</taxon>
        <taxon>Spirurina</taxon>
        <taxon>Spiruromorpha</taxon>
        <taxon>Spiruroidea</taxon>
        <taxon>Gongylonematidae</taxon>
        <taxon>Gongylonema</taxon>
    </lineage>
</organism>
<dbReference type="AlphaFoldDB" id="A0A183DXZ7"/>